<dbReference type="EMBL" id="SDMP01000007">
    <property type="protein sequence ID" value="RYR45478.1"/>
    <property type="molecule type" value="Genomic_DNA"/>
</dbReference>
<evidence type="ECO:0000313" key="2">
    <source>
        <dbReference type="Proteomes" id="UP000289738"/>
    </source>
</evidence>
<keyword evidence="2" id="KW-1185">Reference proteome</keyword>
<comment type="caution">
    <text evidence="1">The sequence shown here is derived from an EMBL/GenBank/DDBJ whole genome shotgun (WGS) entry which is preliminary data.</text>
</comment>
<dbReference type="AlphaFoldDB" id="A0A445C3H8"/>
<organism evidence="1 2">
    <name type="scientific">Arachis hypogaea</name>
    <name type="common">Peanut</name>
    <dbReference type="NCBI Taxonomy" id="3818"/>
    <lineage>
        <taxon>Eukaryota</taxon>
        <taxon>Viridiplantae</taxon>
        <taxon>Streptophyta</taxon>
        <taxon>Embryophyta</taxon>
        <taxon>Tracheophyta</taxon>
        <taxon>Spermatophyta</taxon>
        <taxon>Magnoliopsida</taxon>
        <taxon>eudicotyledons</taxon>
        <taxon>Gunneridae</taxon>
        <taxon>Pentapetalae</taxon>
        <taxon>rosids</taxon>
        <taxon>fabids</taxon>
        <taxon>Fabales</taxon>
        <taxon>Fabaceae</taxon>
        <taxon>Papilionoideae</taxon>
        <taxon>50 kb inversion clade</taxon>
        <taxon>dalbergioids sensu lato</taxon>
        <taxon>Dalbergieae</taxon>
        <taxon>Pterocarpus clade</taxon>
        <taxon>Arachis</taxon>
    </lineage>
</organism>
<gene>
    <name evidence="1" type="ORF">Ahy_A07g031303</name>
</gene>
<sequence length="78" mass="9152">MDREDHTIATPLPCSLYHLTKILDQRWKRICRHAVLNNYSRISTYGFIVTVTVKRLFTLLQASRYAIPPPWLQSSDMC</sequence>
<reference evidence="1 2" key="1">
    <citation type="submission" date="2019-01" db="EMBL/GenBank/DDBJ databases">
        <title>Sequencing of cultivated peanut Arachis hypogaea provides insights into genome evolution and oil improvement.</title>
        <authorList>
            <person name="Chen X."/>
        </authorList>
    </citation>
    <scope>NUCLEOTIDE SEQUENCE [LARGE SCALE GENOMIC DNA]</scope>
    <source>
        <strain evidence="2">cv. Fuhuasheng</strain>
        <tissue evidence="1">Leaves</tissue>
    </source>
</reference>
<name>A0A445C3H8_ARAHY</name>
<accession>A0A445C3H8</accession>
<protein>
    <submittedName>
        <fullName evidence="1">Uncharacterized protein</fullName>
    </submittedName>
</protein>
<proteinExistence type="predicted"/>
<dbReference type="Proteomes" id="UP000289738">
    <property type="component" value="Chromosome A07"/>
</dbReference>
<evidence type="ECO:0000313" key="1">
    <source>
        <dbReference type="EMBL" id="RYR45478.1"/>
    </source>
</evidence>